<evidence type="ECO:0000313" key="7">
    <source>
        <dbReference type="Proteomes" id="UP000032047"/>
    </source>
</evidence>
<evidence type="ECO:0000259" key="5">
    <source>
        <dbReference type="PROSITE" id="PS50943"/>
    </source>
</evidence>
<dbReference type="InterPro" id="IPR046335">
    <property type="entry name" value="LacI/GalR-like_sensor"/>
</dbReference>
<evidence type="ECO:0000313" key="6">
    <source>
        <dbReference type="EMBL" id="KIP21911.1"/>
    </source>
</evidence>
<dbReference type="Gene3D" id="1.10.260.40">
    <property type="entry name" value="lambda repressor-like DNA-binding domains"/>
    <property type="match status" value="1"/>
</dbReference>
<keyword evidence="7" id="KW-1185">Reference proteome</keyword>
<dbReference type="PROSITE" id="PS50943">
    <property type="entry name" value="HTH_CROC1"/>
    <property type="match status" value="1"/>
</dbReference>
<accession>A0A0D0H1N5</accession>
<reference evidence="6 7" key="1">
    <citation type="submission" date="2015-01" db="EMBL/GenBank/DDBJ databases">
        <title>Genome sequence of Anoxybacillus ayderensis strain AB04.</title>
        <authorList>
            <person name="Belduz A.O."/>
            <person name="Canakci S."/>
            <person name="Chan K.-G."/>
            <person name="Kahar U.M."/>
            <person name="Yaakob A.S."/>
            <person name="Chan C.S."/>
            <person name="Goh K.M."/>
        </authorList>
    </citation>
    <scope>NUCLEOTIDE SEQUENCE [LARGE SCALE GENOMIC DNA]</scope>
    <source>
        <strain evidence="6 7">AB04</strain>
    </source>
</reference>
<dbReference type="EMBL" id="JXTG01000003">
    <property type="protein sequence ID" value="KIP21911.1"/>
    <property type="molecule type" value="Genomic_DNA"/>
</dbReference>
<sequence length="346" mass="39177">MKITIKEIAKLAGVSPGTVSKVLNNYHDVGEETKKRVLEIMEQTGYVAARIQKDTAHKSRVVGVIYAGEINADFNHPFFIEVMNSFKKTMGMFGYDLLFFSNEQFEEGEEDYYERSMRYKVDGVIIISGEKVQPSIYRLDMSDIPCIGIDIPLEGNRSAYIMTDNYKISAKVVEHFYLCGYRNIGYIGGLPGAQVTKIREQGFRNTMKEFGLTIHEEWFAEGDFFMESGYEAMKKILRSSHHPEAVFAASDLMAFGAMKAVKEHGLKIPEDIAIVGCDDIDACNYTDPPLTSVRQDKEKIGRLAAYMLRDIIHRQFQPKAVMVEPELIIRESCGSNRLYGLMSGKM</sequence>
<dbReference type="PROSITE" id="PS00356">
    <property type="entry name" value="HTH_LACI_1"/>
    <property type="match status" value="1"/>
</dbReference>
<protein>
    <submittedName>
        <fullName evidence="6">Purine nucleotide synthesis repressor</fullName>
    </submittedName>
</protein>
<dbReference type="SUPFAM" id="SSF47413">
    <property type="entry name" value="lambda repressor-like DNA-binding domains"/>
    <property type="match status" value="1"/>
</dbReference>
<keyword evidence="1" id="KW-0805">Transcription regulation</keyword>
<gene>
    <name evidence="6" type="ORF">JV16_01112</name>
</gene>
<dbReference type="GO" id="GO:0003700">
    <property type="term" value="F:DNA-binding transcription factor activity"/>
    <property type="evidence" value="ECO:0007669"/>
    <property type="project" value="TreeGrafter"/>
</dbReference>
<dbReference type="InterPro" id="IPR028082">
    <property type="entry name" value="Peripla_BP_I"/>
</dbReference>
<dbReference type="Pfam" id="PF00356">
    <property type="entry name" value="LacI"/>
    <property type="match status" value="1"/>
</dbReference>
<dbReference type="SMART" id="SM00354">
    <property type="entry name" value="HTH_LACI"/>
    <property type="match status" value="1"/>
</dbReference>
<evidence type="ECO:0000256" key="2">
    <source>
        <dbReference type="ARBA" id="ARBA00023125"/>
    </source>
</evidence>
<dbReference type="SUPFAM" id="SSF53822">
    <property type="entry name" value="Periplasmic binding protein-like I"/>
    <property type="match status" value="1"/>
</dbReference>
<dbReference type="CDD" id="cd06267">
    <property type="entry name" value="PBP1_LacI_sugar_binding-like"/>
    <property type="match status" value="1"/>
</dbReference>
<dbReference type="PROSITE" id="PS50932">
    <property type="entry name" value="HTH_LACI_2"/>
    <property type="match status" value="1"/>
</dbReference>
<feature type="domain" description="HTH cro/C1-type" evidence="5">
    <location>
        <begin position="2"/>
        <end position="47"/>
    </location>
</feature>
<keyword evidence="3" id="KW-0804">Transcription</keyword>
<dbReference type="CDD" id="cd01392">
    <property type="entry name" value="HTH_LacI"/>
    <property type="match status" value="1"/>
</dbReference>
<dbReference type="Proteomes" id="UP000032047">
    <property type="component" value="Unassembled WGS sequence"/>
</dbReference>
<evidence type="ECO:0000256" key="3">
    <source>
        <dbReference type="ARBA" id="ARBA00023163"/>
    </source>
</evidence>
<dbReference type="GO" id="GO:0000976">
    <property type="term" value="F:transcription cis-regulatory region binding"/>
    <property type="evidence" value="ECO:0007669"/>
    <property type="project" value="TreeGrafter"/>
</dbReference>
<dbReference type="PANTHER" id="PTHR30146">
    <property type="entry name" value="LACI-RELATED TRANSCRIPTIONAL REPRESSOR"/>
    <property type="match status" value="1"/>
</dbReference>
<proteinExistence type="predicted"/>
<evidence type="ECO:0000259" key="4">
    <source>
        <dbReference type="PROSITE" id="PS50932"/>
    </source>
</evidence>
<keyword evidence="2" id="KW-0238">DNA-binding</keyword>
<name>A0A0D0H1N5_9BACL</name>
<organism evidence="6 7">
    <name type="scientific">Anoxybacillus ayderensis</name>
    <dbReference type="NCBI Taxonomy" id="265546"/>
    <lineage>
        <taxon>Bacteria</taxon>
        <taxon>Bacillati</taxon>
        <taxon>Bacillota</taxon>
        <taxon>Bacilli</taxon>
        <taxon>Bacillales</taxon>
        <taxon>Anoxybacillaceae</taxon>
        <taxon>Anoxybacillus</taxon>
    </lineage>
</organism>
<dbReference type="InterPro" id="IPR001387">
    <property type="entry name" value="Cro/C1-type_HTH"/>
</dbReference>
<dbReference type="InterPro" id="IPR000843">
    <property type="entry name" value="HTH_LacI"/>
</dbReference>
<evidence type="ECO:0000256" key="1">
    <source>
        <dbReference type="ARBA" id="ARBA00023015"/>
    </source>
</evidence>
<comment type="caution">
    <text evidence="6">The sequence shown here is derived from an EMBL/GenBank/DDBJ whole genome shotgun (WGS) entry which is preliminary data.</text>
</comment>
<dbReference type="RefSeq" id="WP_042534647.1">
    <property type="nucleotide sequence ID" value="NZ_JXTG01000003.1"/>
</dbReference>
<dbReference type="PRINTS" id="PR00036">
    <property type="entry name" value="HTHLACI"/>
</dbReference>
<dbReference type="Pfam" id="PF13377">
    <property type="entry name" value="Peripla_BP_3"/>
    <property type="match status" value="1"/>
</dbReference>
<feature type="domain" description="HTH lacI-type" evidence="4">
    <location>
        <begin position="3"/>
        <end position="57"/>
    </location>
</feature>
<dbReference type="InterPro" id="IPR010982">
    <property type="entry name" value="Lambda_DNA-bd_dom_sf"/>
</dbReference>
<dbReference type="Gene3D" id="3.40.50.2300">
    <property type="match status" value="2"/>
</dbReference>
<dbReference type="PANTHER" id="PTHR30146:SF109">
    <property type="entry name" value="HTH-TYPE TRANSCRIPTIONAL REGULATOR GALS"/>
    <property type="match status" value="1"/>
</dbReference>
<dbReference type="AlphaFoldDB" id="A0A0D0H1N5"/>
<dbReference type="PATRIC" id="fig|265546.4.peg.1135"/>